<sequence length="308" mass="33628">MKTEIILKPVKIVKLFKVLNVVPDNLDKIRARELWDETDQGSGSVVAVLDSGVQFDHPSLKENIIDGYNFTDDDDESNPTIYKDYLGHGTHVSGIIAAVDNGRGITGVAPKSKLLLLKVINHQGRGSFENLIKAIIYAVDWIGPNGEKVNIINMSLGSPEPHEELHKAIKYARSKGILLVAAAGNEGDGESETIEISYPGFYKEVIQVGSISEAETPSKFSNTNVNLDFVGPGENILSTHLNSNYVELTGTSMAAPFVAGAAALIIKIINRTESRLIPMYVYDYLLSHVLPLENFSINHIGNGFIQLK</sequence>
<feature type="domain" description="Peptidase S8/S53" evidence="7">
    <location>
        <begin position="41"/>
        <end position="267"/>
    </location>
</feature>
<evidence type="ECO:0000256" key="5">
    <source>
        <dbReference type="PROSITE-ProRule" id="PRU01240"/>
    </source>
</evidence>
<dbReference type="InterPro" id="IPR023827">
    <property type="entry name" value="Peptidase_S8_Asp-AS"/>
</dbReference>
<name>A0ABV3W2T3_9BACI</name>
<dbReference type="InterPro" id="IPR015500">
    <property type="entry name" value="Peptidase_S8_subtilisin-rel"/>
</dbReference>
<dbReference type="InterPro" id="IPR034202">
    <property type="entry name" value="Subtilisin_Carlsberg-like"/>
</dbReference>
<dbReference type="PROSITE" id="PS00137">
    <property type="entry name" value="SUBTILASE_HIS"/>
    <property type="match status" value="1"/>
</dbReference>
<dbReference type="PROSITE" id="PS00138">
    <property type="entry name" value="SUBTILASE_SER"/>
    <property type="match status" value="1"/>
</dbReference>
<keyword evidence="3 5" id="KW-0378">Hydrolase</keyword>
<feature type="active site" description="Charge relay system" evidence="5">
    <location>
        <position position="252"/>
    </location>
</feature>
<evidence type="ECO:0000313" key="9">
    <source>
        <dbReference type="Proteomes" id="UP001558534"/>
    </source>
</evidence>
<evidence type="ECO:0000259" key="7">
    <source>
        <dbReference type="Pfam" id="PF00082"/>
    </source>
</evidence>
<evidence type="ECO:0000256" key="3">
    <source>
        <dbReference type="ARBA" id="ARBA00022801"/>
    </source>
</evidence>
<dbReference type="InterPro" id="IPR023828">
    <property type="entry name" value="Peptidase_S8_Ser-AS"/>
</dbReference>
<dbReference type="InterPro" id="IPR000209">
    <property type="entry name" value="Peptidase_S8/S53_dom"/>
</dbReference>
<dbReference type="InterPro" id="IPR051048">
    <property type="entry name" value="Peptidase_S8/S53_subtilisin"/>
</dbReference>
<organism evidence="8 9">
    <name type="scientific">Lysinibacillus xylanilyticus</name>
    <dbReference type="NCBI Taxonomy" id="582475"/>
    <lineage>
        <taxon>Bacteria</taxon>
        <taxon>Bacillati</taxon>
        <taxon>Bacillota</taxon>
        <taxon>Bacilli</taxon>
        <taxon>Bacillales</taxon>
        <taxon>Bacillaceae</taxon>
        <taxon>Lysinibacillus</taxon>
    </lineage>
</organism>
<evidence type="ECO:0000256" key="6">
    <source>
        <dbReference type="RuleBase" id="RU003355"/>
    </source>
</evidence>
<dbReference type="Pfam" id="PF00082">
    <property type="entry name" value="Peptidase_S8"/>
    <property type="match status" value="1"/>
</dbReference>
<dbReference type="PANTHER" id="PTHR43399">
    <property type="entry name" value="SUBTILISIN-RELATED"/>
    <property type="match status" value="1"/>
</dbReference>
<comment type="caution">
    <text evidence="8">The sequence shown here is derived from an EMBL/GenBank/DDBJ whole genome shotgun (WGS) entry which is preliminary data.</text>
</comment>
<dbReference type="PROSITE" id="PS51892">
    <property type="entry name" value="SUBTILASE"/>
    <property type="match status" value="1"/>
</dbReference>
<evidence type="ECO:0000313" key="8">
    <source>
        <dbReference type="EMBL" id="MEX3747309.1"/>
    </source>
</evidence>
<dbReference type="PROSITE" id="PS00136">
    <property type="entry name" value="SUBTILASE_ASP"/>
    <property type="match status" value="1"/>
</dbReference>
<evidence type="ECO:0000256" key="2">
    <source>
        <dbReference type="ARBA" id="ARBA00022670"/>
    </source>
</evidence>
<dbReference type="PRINTS" id="PR00723">
    <property type="entry name" value="SUBTILISIN"/>
</dbReference>
<keyword evidence="2 5" id="KW-0645">Protease</keyword>
<dbReference type="InterPro" id="IPR022398">
    <property type="entry name" value="Peptidase_S8_His-AS"/>
</dbReference>
<dbReference type="PANTHER" id="PTHR43399:SF4">
    <property type="entry name" value="CELL WALL-ASSOCIATED PROTEASE"/>
    <property type="match status" value="1"/>
</dbReference>
<dbReference type="RefSeq" id="WP_368637857.1">
    <property type="nucleotide sequence ID" value="NZ_JBFRHK010000014.1"/>
</dbReference>
<comment type="similarity">
    <text evidence="1 5 6">Belongs to the peptidase S8 family.</text>
</comment>
<dbReference type="SUPFAM" id="SSF52743">
    <property type="entry name" value="Subtilisin-like"/>
    <property type="match status" value="1"/>
</dbReference>
<keyword evidence="4 5" id="KW-0720">Serine protease</keyword>
<feature type="active site" description="Charge relay system" evidence="5">
    <location>
        <position position="88"/>
    </location>
</feature>
<dbReference type="InterPro" id="IPR036852">
    <property type="entry name" value="Peptidase_S8/S53_dom_sf"/>
</dbReference>
<dbReference type="EMBL" id="JBFRHK010000014">
    <property type="protein sequence ID" value="MEX3747309.1"/>
    <property type="molecule type" value="Genomic_DNA"/>
</dbReference>
<feature type="active site" description="Charge relay system" evidence="5">
    <location>
        <position position="50"/>
    </location>
</feature>
<accession>A0ABV3W2T3</accession>
<evidence type="ECO:0000256" key="1">
    <source>
        <dbReference type="ARBA" id="ARBA00011073"/>
    </source>
</evidence>
<dbReference type="Proteomes" id="UP001558534">
    <property type="component" value="Unassembled WGS sequence"/>
</dbReference>
<keyword evidence="9" id="KW-1185">Reference proteome</keyword>
<protein>
    <submittedName>
        <fullName evidence="8">S8 family peptidase</fullName>
    </submittedName>
</protein>
<proteinExistence type="inferred from homology"/>
<gene>
    <name evidence="8" type="ORF">AB1300_19555</name>
</gene>
<reference evidence="8 9" key="1">
    <citation type="submission" date="2024-07" db="EMBL/GenBank/DDBJ databases">
        <title>Characterization of a bacterium isolated from hydrolysated instant sea cucumber by whole-genome sequencing and metabolomics.</title>
        <authorList>
            <person name="Luo X."/>
            <person name="Zhang Z."/>
            <person name="Zheng Z."/>
            <person name="Zhang W."/>
            <person name="Ming T."/>
            <person name="Jiao L."/>
            <person name="Su X."/>
            <person name="Kong F."/>
            <person name="Xu J."/>
        </authorList>
    </citation>
    <scope>NUCLEOTIDE SEQUENCE [LARGE SCALE GENOMIC DNA]</scope>
    <source>
        <strain evidence="8 9">XL-2024</strain>
    </source>
</reference>
<evidence type="ECO:0000256" key="4">
    <source>
        <dbReference type="ARBA" id="ARBA00022825"/>
    </source>
</evidence>
<dbReference type="CDD" id="cd07477">
    <property type="entry name" value="Peptidases_S8_Subtilisin_subset"/>
    <property type="match status" value="1"/>
</dbReference>
<dbReference type="Gene3D" id="3.40.50.200">
    <property type="entry name" value="Peptidase S8/S53 domain"/>
    <property type="match status" value="1"/>
</dbReference>